<protein>
    <submittedName>
        <fullName evidence="1">Uncharacterized protein</fullName>
    </submittedName>
</protein>
<dbReference type="EMBL" id="LR593887">
    <property type="protein sequence ID" value="VTR97567.1"/>
    <property type="molecule type" value="Genomic_DNA"/>
</dbReference>
<gene>
    <name evidence="1" type="ORF">GMBLW1_28890</name>
</gene>
<sequence length="105" mass="12256">MLREFRMLLLGEQLELQKRLNDLAIWYLSPAIAKHCPPVTFATSVPFDFINQHPKSPAEHLYHHYCDLLVTIAWAVLRYEPGRIVPNIRAGLRPLNPGSRRLTRW</sequence>
<accession>A0A6C2YIH3</accession>
<dbReference type="Proteomes" id="UP000464378">
    <property type="component" value="Chromosome"/>
</dbReference>
<proteinExistence type="predicted"/>
<name>A0A6C2YIH3_9BACT</name>
<evidence type="ECO:0000313" key="2">
    <source>
        <dbReference type="Proteomes" id="UP000464378"/>
    </source>
</evidence>
<organism evidence="1">
    <name type="scientific">Tuwongella immobilis</name>
    <dbReference type="NCBI Taxonomy" id="692036"/>
    <lineage>
        <taxon>Bacteria</taxon>
        <taxon>Pseudomonadati</taxon>
        <taxon>Planctomycetota</taxon>
        <taxon>Planctomycetia</taxon>
        <taxon>Gemmatales</taxon>
        <taxon>Gemmataceae</taxon>
        <taxon>Tuwongella</taxon>
    </lineage>
</organism>
<keyword evidence="2" id="KW-1185">Reference proteome</keyword>
<reference evidence="1" key="1">
    <citation type="submission" date="2019-04" db="EMBL/GenBank/DDBJ databases">
        <authorList>
            <consortium name="Science for Life Laboratories"/>
        </authorList>
    </citation>
    <scope>NUCLEOTIDE SEQUENCE</scope>
    <source>
        <strain evidence="1">MBLW1</strain>
    </source>
</reference>
<dbReference type="KEGG" id="tim:GMBLW1_28890"/>
<dbReference type="EMBL" id="LR586016">
    <property type="protein sequence ID" value="VIP01071.1"/>
    <property type="molecule type" value="Genomic_DNA"/>
</dbReference>
<dbReference type="AlphaFoldDB" id="A0A6C2YIH3"/>
<evidence type="ECO:0000313" key="1">
    <source>
        <dbReference type="EMBL" id="VIP01071.1"/>
    </source>
</evidence>
<dbReference type="InParanoid" id="A0A6C2YIH3"/>